<feature type="transmembrane region" description="Helical" evidence="11">
    <location>
        <begin position="305"/>
        <end position="323"/>
    </location>
</feature>
<dbReference type="SMART" id="SM00382">
    <property type="entry name" value="AAA"/>
    <property type="match status" value="2"/>
</dbReference>
<evidence type="ECO:0000256" key="3">
    <source>
        <dbReference type="ARBA" id="ARBA00022448"/>
    </source>
</evidence>
<evidence type="ECO:0000256" key="6">
    <source>
        <dbReference type="ARBA" id="ARBA00022741"/>
    </source>
</evidence>
<reference evidence="14 15" key="1">
    <citation type="submission" date="2023-11" db="EMBL/GenBank/DDBJ databases">
        <title>An acidophilic fungus is an integral part of prey digestion in a carnivorous sundew plant.</title>
        <authorList>
            <person name="Tsai I.J."/>
        </authorList>
    </citation>
    <scope>NUCLEOTIDE SEQUENCE [LARGE SCALE GENOMIC DNA]</scope>
    <source>
        <strain evidence="14">169a</strain>
    </source>
</reference>
<dbReference type="CDD" id="cd03250">
    <property type="entry name" value="ABCC_MRP_domain1"/>
    <property type="match status" value="1"/>
</dbReference>
<evidence type="ECO:0000256" key="4">
    <source>
        <dbReference type="ARBA" id="ARBA00022692"/>
    </source>
</evidence>
<dbReference type="EMBL" id="CP138586">
    <property type="protein sequence ID" value="WPH01843.1"/>
    <property type="molecule type" value="Genomic_DNA"/>
</dbReference>
<comment type="subcellular location">
    <subcellularLocation>
        <location evidence="1">Membrane</location>
        <topology evidence="1">Multi-pass membrane protein</topology>
    </subcellularLocation>
</comment>
<evidence type="ECO:0000256" key="10">
    <source>
        <dbReference type="SAM" id="MobiDB-lite"/>
    </source>
</evidence>
<dbReference type="GO" id="GO:0005737">
    <property type="term" value="C:cytoplasm"/>
    <property type="evidence" value="ECO:0007669"/>
    <property type="project" value="UniProtKB-ARBA"/>
</dbReference>
<feature type="domain" description="ABC transporter" evidence="12">
    <location>
        <begin position="1261"/>
        <end position="1505"/>
    </location>
</feature>
<evidence type="ECO:0000313" key="15">
    <source>
        <dbReference type="Proteomes" id="UP001303373"/>
    </source>
</evidence>
<evidence type="ECO:0000313" key="14">
    <source>
        <dbReference type="EMBL" id="WPH01843.1"/>
    </source>
</evidence>
<feature type="transmembrane region" description="Helical" evidence="11">
    <location>
        <begin position="153"/>
        <end position="174"/>
    </location>
</feature>
<keyword evidence="4 11" id="KW-0812">Transmembrane</keyword>
<gene>
    <name evidence="14" type="ORF">R9X50_00469700</name>
</gene>
<dbReference type="Proteomes" id="UP001303373">
    <property type="component" value="Chromosome 7"/>
</dbReference>
<keyword evidence="6" id="KW-0547">Nucleotide-binding</keyword>
<feature type="transmembrane region" description="Helical" evidence="11">
    <location>
        <begin position="6"/>
        <end position="27"/>
    </location>
</feature>
<keyword evidence="7" id="KW-0067">ATP-binding</keyword>
<dbReference type="GO" id="GO:0016020">
    <property type="term" value="C:membrane"/>
    <property type="evidence" value="ECO:0007669"/>
    <property type="project" value="UniProtKB-SubCell"/>
</dbReference>
<dbReference type="SUPFAM" id="SSF90123">
    <property type="entry name" value="ABC transporter transmembrane region"/>
    <property type="match status" value="2"/>
</dbReference>
<keyword evidence="5" id="KW-0677">Repeat</keyword>
<dbReference type="InterPro" id="IPR050173">
    <property type="entry name" value="ABC_transporter_C-like"/>
</dbReference>
<keyword evidence="15" id="KW-1185">Reference proteome</keyword>
<dbReference type="PANTHER" id="PTHR24223">
    <property type="entry name" value="ATP-BINDING CASSETTE SUB-FAMILY C"/>
    <property type="match status" value="1"/>
</dbReference>
<dbReference type="GO" id="GO:0140359">
    <property type="term" value="F:ABC-type transporter activity"/>
    <property type="evidence" value="ECO:0007669"/>
    <property type="project" value="InterPro"/>
</dbReference>
<evidence type="ECO:0000256" key="8">
    <source>
        <dbReference type="ARBA" id="ARBA00022989"/>
    </source>
</evidence>
<feature type="domain" description="ABC transporter" evidence="12">
    <location>
        <begin position="624"/>
        <end position="874"/>
    </location>
</feature>
<keyword evidence="8 11" id="KW-1133">Transmembrane helix</keyword>
<proteinExistence type="inferred from homology"/>
<dbReference type="InterPro" id="IPR011527">
    <property type="entry name" value="ABC1_TM_dom"/>
</dbReference>
<feature type="transmembrane region" description="Helical" evidence="11">
    <location>
        <begin position="263"/>
        <end position="285"/>
    </location>
</feature>
<dbReference type="Pfam" id="PF00664">
    <property type="entry name" value="ABC_membrane"/>
    <property type="match status" value="2"/>
</dbReference>
<feature type="region of interest" description="Disordered" evidence="10">
    <location>
        <begin position="362"/>
        <end position="383"/>
    </location>
</feature>
<dbReference type="InterPro" id="IPR036640">
    <property type="entry name" value="ABC1_TM_sf"/>
</dbReference>
<feature type="transmembrane region" description="Helical" evidence="11">
    <location>
        <begin position="566"/>
        <end position="585"/>
    </location>
</feature>
<dbReference type="CDD" id="cd18604">
    <property type="entry name" value="ABC_6TM_VMR1_D2_like"/>
    <property type="match status" value="1"/>
</dbReference>
<dbReference type="CDD" id="cd18596">
    <property type="entry name" value="ABC_6TM_VMR1_D1_like"/>
    <property type="match status" value="1"/>
</dbReference>
<dbReference type="InterPro" id="IPR017871">
    <property type="entry name" value="ABC_transporter-like_CS"/>
</dbReference>
<feature type="transmembrane region" description="Helical" evidence="11">
    <location>
        <begin position="534"/>
        <end position="560"/>
    </location>
</feature>
<organism evidence="14 15">
    <name type="scientific">Acrodontium crateriforme</name>
    <dbReference type="NCBI Taxonomy" id="150365"/>
    <lineage>
        <taxon>Eukaryota</taxon>
        <taxon>Fungi</taxon>
        <taxon>Dikarya</taxon>
        <taxon>Ascomycota</taxon>
        <taxon>Pezizomycotina</taxon>
        <taxon>Dothideomycetes</taxon>
        <taxon>Dothideomycetidae</taxon>
        <taxon>Mycosphaerellales</taxon>
        <taxon>Teratosphaeriaceae</taxon>
        <taxon>Acrodontium</taxon>
    </lineage>
</organism>
<feature type="transmembrane region" description="Helical" evidence="11">
    <location>
        <begin position="1086"/>
        <end position="1105"/>
    </location>
</feature>
<feature type="domain" description="ABC transmembrane type-1" evidence="13">
    <location>
        <begin position="937"/>
        <end position="1226"/>
    </location>
</feature>
<protein>
    <submittedName>
        <fullName evidence="14">Uncharacterized protein</fullName>
    </submittedName>
</protein>
<dbReference type="CDD" id="cd03244">
    <property type="entry name" value="ABCC_MRP_domain2"/>
    <property type="match status" value="1"/>
</dbReference>
<dbReference type="InterPro" id="IPR003439">
    <property type="entry name" value="ABC_transporter-like_ATP-bd"/>
</dbReference>
<dbReference type="SUPFAM" id="SSF52540">
    <property type="entry name" value="P-loop containing nucleoside triphosphate hydrolases"/>
    <property type="match status" value="2"/>
</dbReference>
<dbReference type="GO" id="GO:0005524">
    <property type="term" value="F:ATP binding"/>
    <property type="evidence" value="ECO:0007669"/>
    <property type="project" value="UniProtKB-KW"/>
</dbReference>
<evidence type="ECO:0000256" key="9">
    <source>
        <dbReference type="ARBA" id="ARBA00023136"/>
    </source>
</evidence>
<evidence type="ECO:0000256" key="5">
    <source>
        <dbReference type="ARBA" id="ARBA00022737"/>
    </source>
</evidence>
<feature type="transmembrane region" description="Helical" evidence="11">
    <location>
        <begin position="1181"/>
        <end position="1208"/>
    </location>
</feature>
<dbReference type="FunFam" id="3.40.50.300:FF:000610">
    <property type="entry name" value="Multidrug resistance-associated ABC transporter"/>
    <property type="match status" value="1"/>
</dbReference>
<evidence type="ECO:0000256" key="7">
    <source>
        <dbReference type="ARBA" id="ARBA00022840"/>
    </source>
</evidence>
<dbReference type="PROSITE" id="PS00211">
    <property type="entry name" value="ABC_TRANSPORTER_1"/>
    <property type="match status" value="1"/>
</dbReference>
<feature type="transmembrane region" description="Helical" evidence="11">
    <location>
        <begin position="433"/>
        <end position="453"/>
    </location>
</feature>
<feature type="domain" description="ABC transmembrane type-1" evidence="13">
    <location>
        <begin position="270"/>
        <end position="597"/>
    </location>
</feature>
<keyword evidence="3" id="KW-0813">Transport</keyword>
<dbReference type="Gene3D" id="1.20.1560.10">
    <property type="entry name" value="ABC transporter type 1, transmembrane domain"/>
    <property type="match status" value="2"/>
</dbReference>
<dbReference type="Gene3D" id="3.40.50.300">
    <property type="entry name" value="P-loop containing nucleotide triphosphate hydrolases"/>
    <property type="match status" value="2"/>
</dbReference>
<evidence type="ECO:0000259" key="13">
    <source>
        <dbReference type="PROSITE" id="PS50929"/>
    </source>
</evidence>
<evidence type="ECO:0000256" key="1">
    <source>
        <dbReference type="ARBA" id="ARBA00004141"/>
    </source>
</evidence>
<dbReference type="InterPro" id="IPR003593">
    <property type="entry name" value="AAA+_ATPase"/>
</dbReference>
<dbReference type="PANTHER" id="PTHR24223:SF456">
    <property type="entry name" value="MULTIDRUG RESISTANCE-ASSOCIATED PROTEIN LETHAL(2)03659"/>
    <property type="match status" value="1"/>
</dbReference>
<dbReference type="PROSITE" id="PS50929">
    <property type="entry name" value="ABC_TM1F"/>
    <property type="match status" value="2"/>
</dbReference>
<evidence type="ECO:0000256" key="2">
    <source>
        <dbReference type="ARBA" id="ARBA00009726"/>
    </source>
</evidence>
<evidence type="ECO:0000259" key="12">
    <source>
        <dbReference type="PROSITE" id="PS50893"/>
    </source>
</evidence>
<keyword evidence="9 11" id="KW-0472">Membrane</keyword>
<evidence type="ECO:0000256" key="11">
    <source>
        <dbReference type="SAM" id="Phobius"/>
    </source>
</evidence>
<accession>A0AAQ3RCX1</accession>
<dbReference type="PROSITE" id="PS50893">
    <property type="entry name" value="ABC_TRANSPORTER_2"/>
    <property type="match status" value="2"/>
</dbReference>
<dbReference type="Pfam" id="PF00005">
    <property type="entry name" value="ABC_tran"/>
    <property type="match status" value="2"/>
</dbReference>
<feature type="transmembrane region" description="Helical" evidence="11">
    <location>
        <begin position="121"/>
        <end position="141"/>
    </location>
</feature>
<feature type="transmembrane region" description="Helical" evidence="11">
    <location>
        <begin position="90"/>
        <end position="109"/>
    </location>
</feature>
<dbReference type="GO" id="GO:0016887">
    <property type="term" value="F:ATP hydrolysis activity"/>
    <property type="evidence" value="ECO:0007669"/>
    <property type="project" value="InterPro"/>
</dbReference>
<comment type="similarity">
    <text evidence="2">Belongs to the ABC transporter superfamily. ABCC family. Conjugate transporter (TC 3.A.1.208) subfamily.</text>
</comment>
<sequence length="1519" mass="165134">MADSSLPLVIAGAAFSAIVLNTSLLALSWRTPNRTRSSNGAAAIAFTALSEEGSAQVFTGLRPLCCAVAVVASLSAGAETITSSNGYGRWILLGATFLVVAQCCFAFIAPSKFKNALHHRLVALSAVLTAVIQAALTYHAFSPDAAEQGLKMTYAKATATAGRVLLYILIAVAYSSVPQSQVFLQNGRPVDPDSCASDIGRLSFAWAAPILRLAGQRVSINVSSLPSLSSAARSAVLAADLHAVRALTKQPLWRSIYYSHRHLFWLQWSLTVLTSILSFAPLVATYHIVKLLEEDHSRRGIGTRLWIWAAAAGALSFILQILTPRMMYLTFAKIEIYVRAQLSAAIFNKALNLENSAGDSAASAAPRATKQPRQSTESAASLEDEGIPMLSIPDNAAKAAKPVPPQPPVMQQIPNFIGVDTNRVAEISSRQHIFIGSLSTFLIALVFLIRLIGWTSFLCGLIGPLIIVPLNMRASMAYGGAQVGIMMARDDKLKILSQTLRCIKQIKLTASEDQWEAAIMTTRKNELAKQRTSFFWAVWLRFLFHASPILLAMISLSVYARLNGSLSAAVAFTALGVFANLEFSISVLPMAFMQLVDGSVSAGRLGKFLDSAERKPYIVAGAKVRFTNATIAWPGDHSNDATTFRLRKIDATFEPHTLNVIHGPSGSGKSLLLASIAGEATLVHGTITAPKPIRSSSMAPFTTSPLEDWILPGTMAYVPQTPWIQNDSIQRNILFGLPMDENRYNDVLDAAALRPDLRILVDGDLTEVGAQGINLSGGQRWRLTFARALYSRAEILVLDDIFSAVDAHTGAHLYRTLTGPLCTRRTRILATHHVSMSMAKAAMVIKLGEGGCIDSVNSYETKKYLVDDLDNDIVDGKSSVDPMDHDNLNQPRTVAAGSQRPVPQAFVQEETREEGAVKWRTYRQYMSASGGLLTWTLAVGLVAISQLTLLGRAWWIEIWTADSDGPGVMASQDTAQPSSTRSLMFYLGIYIAISISTSLSEAVKSASFYVASLKASSSLFGRLLHTVLRAKLRWLDTVPLGRMINRFTSDSALMDTKIPGDAHTLLSAMFAVGVIFMTGLRLSPYLVISSAVVLLVTFWFARRYLPAAREVRRLESINKSPIFELCNTTLRGIETIRAYDVADQFTSRMAALVDDYSSSGQASHLVTQWLAVRLGVLGSMYILSVAITVAAVPSIGAPAAGLALAFAMDYAKNVEEAVRRYSMLQLDMNSTERILEYADMDHEREDSGIMVPSSWPSNGHISFDGVFATYANDLSSVLKGITFQLQPHQRVGIVGRTGAGKSTLALVLFRLLELTDGKISIDGVDISRVGLKQLRSRMAIIPQDPTIFGGTIRSNLDPHNQFNDRELRESLERVHLVGRSHTKTGSKVAHSNIFDNLDSTVADDGLNLSQGQKQLLCLARALLTRSRIIVMDEATSAVDYETDEIIQSSLRSSFLDSLLLVIAHRITTIADFDHVLVLDDGRVVESGSPTSLMGKGGVFSKLVHDSSERDQVLNMLSSR</sequence>
<dbReference type="InterPro" id="IPR027417">
    <property type="entry name" value="P-loop_NTPase"/>
</dbReference>
<dbReference type="FunFam" id="1.20.1560.10:FF:000013">
    <property type="entry name" value="ABC transporter C family member 2"/>
    <property type="match status" value="1"/>
</dbReference>
<name>A0AAQ3RCX1_9PEZI</name>